<evidence type="ECO:0008006" key="4">
    <source>
        <dbReference type="Google" id="ProtNLM"/>
    </source>
</evidence>
<evidence type="ECO:0000313" key="2">
    <source>
        <dbReference type="EMBL" id="WOH00917.1"/>
    </source>
</evidence>
<keyword evidence="3" id="KW-1185">Reference proteome</keyword>
<evidence type="ECO:0000313" key="3">
    <source>
        <dbReference type="Proteomes" id="UP000077755"/>
    </source>
</evidence>
<reference evidence="2" key="1">
    <citation type="journal article" date="2016" name="Nat. Genet.">
        <title>A high-quality carrot genome assembly provides new insights into carotenoid accumulation and asterid genome evolution.</title>
        <authorList>
            <person name="Iorizzo M."/>
            <person name="Ellison S."/>
            <person name="Senalik D."/>
            <person name="Zeng P."/>
            <person name="Satapoomin P."/>
            <person name="Huang J."/>
            <person name="Bowman M."/>
            <person name="Iovene M."/>
            <person name="Sanseverino W."/>
            <person name="Cavagnaro P."/>
            <person name="Yildiz M."/>
            <person name="Macko-Podgorni A."/>
            <person name="Moranska E."/>
            <person name="Grzebelus E."/>
            <person name="Grzebelus D."/>
            <person name="Ashrafi H."/>
            <person name="Zheng Z."/>
            <person name="Cheng S."/>
            <person name="Spooner D."/>
            <person name="Van Deynze A."/>
            <person name="Simon P."/>
        </authorList>
    </citation>
    <scope>NUCLEOTIDE SEQUENCE</scope>
    <source>
        <tissue evidence="2">Leaf</tissue>
    </source>
</reference>
<evidence type="ECO:0000256" key="1">
    <source>
        <dbReference type="SAM" id="Phobius"/>
    </source>
</evidence>
<keyword evidence="1" id="KW-0812">Transmembrane</keyword>
<accession>A0AAF0X5N0</accession>
<keyword evidence="1" id="KW-1133">Transmembrane helix</keyword>
<dbReference type="EMBL" id="CP093347">
    <property type="protein sequence ID" value="WOH00917.1"/>
    <property type="molecule type" value="Genomic_DNA"/>
</dbReference>
<gene>
    <name evidence="2" type="ORF">DCAR_0520293</name>
</gene>
<feature type="transmembrane region" description="Helical" evidence="1">
    <location>
        <begin position="6"/>
        <end position="26"/>
    </location>
</feature>
<reference evidence="2" key="2">
    <citation type="submission" date="2022-03" db="EMBL/GenBank/DDBJ databases">
        <title>Draft title - Genomic analysis of global carrot germplasm unveils the trajectory of domestication and the origin of high carotenoid orange carrot.</title>
        <authorList>
            <person name="Iorizzo M."/>
            <person name="Ellison S."/>
            <person name="Senalik D."/>
            <person name="Macko-Podgorni A."/>
            <person name="Grzebelus D."/>
            <person name="Bostan H."/>
            <person name="Rolling W."/>
            <person name="Curaba J."/>
            <person name="Simon P."/>
        </authorList>
    </citation>
    <scope>NUCLEOTIDE SEQUENCE</scope>
    <source>
        <tissue evidence="2">Leaf</tissue>
    </source>
</reference>
<sequence length="60" mass="6496">MGYVLVISFPVILFLLILAIACYLLGRARGRQQSAPQYYGPPVPAPPPSVLHFQAPGDSK</sequence>
<dbReference type="Proteomes" id="UP000077755">
    <property type="component" value="Chromosome 5"/>
</dbReference>
<name>A0AAF0X5N0_DAUCS</name>
<keyword evidence="1" id="KW-0472">Membrane</keyword>
<protein>
    <recommendedName>
        <fullName evidence="4">Transmembrane protein</fullName>
    </recommendedName>
</protein>
<organism evidence="2 3">
    <name type="scientific">Daucus carota subsp. sativus</name>
    <name type="common">Carrot</name>
    <dbReference type="NCBI Taxonomy" id="79200"/>
    <lineage>
        <taxon>Eukaryota</taxon>
        <taxon>Viridiplantae</taxon>
        <taxon>Streptophyta</taxon>
        <taxon>Embryophyta</taxon>
        <taxon>Tracheophyta</taxon>
        <taxon>Spermatophyta</taxon>
        <taxon>Magnoliopsida</taxon>
        <taxon>eudicotyledons</taxon>
        <taxon>Gunneridae</taxon>
        <taxon>Pentapetalae</taxon>
        <taxon>asterids</taxon>
        <taxon>campanulids</taxon>
        <taxon>Apiales</taxon>
        <taxon>Apiaceae</taxon>
        <taxon>Apioideae</taxon>
        <taxon>Scandiceae</taxon>
        <taxon>Daucinae</taxon>
        <taxon>Daucus</taxon>
        <taxon>Daucus sect. Daucus</taxon>
    </lineage>
</organism>
<proteinExistence type="predicted"/>
<dbReference type="AlphaFoldDB" id="A0AAF0X5N0"/>